<reference evidence="1 2" key="1">
    <citation type="submission" date="2022-12" db="EMBL/GenBank/DDBJ databases">
        <title>Chromosome-level genome of Tegillarca granosa.</title>
        <authorList>
            <person name="Kim J."/>
        </authorList>
    </citation>
    <scope>NUCLEOTIDE SEQUENCE [LARGE SCALE GENOMIC DNA]</scope>
    <source>
        <strain evidence="1">Teg-2019</strain>
        <tissue evidence="1">Adductor muscle</tissue>
    </source>
</reference>
<keyword evidence="2" id="KW-1185">Reference proteome</keyword>
<comment type="caution">
    <text evidence="1">The sequence shown here is derived from an EMBL/GenBank/DDBJ whole genome shotgun (WGS) entry which is preliminary data.</text>
</comment>
<dbReference type="EMBL" id="JARBDR010000252">
    <property type="protein sequence ID" value="KAJ8316742.1"/>
    <property type="molecule type" value="Genomic_DNA"/>
</dbReference>
<proteinExistence type="predicted"/>
<organism evidence="1 2">
    <name type="scientific">Tegillarca granosa</name>
    <name type="common">Malaysian cockle</name>
    <name type="synonym">Anadara granosa</name>
    <dbReference type="NCBI Taxonomy" id="220873"/>
    <lineage>
        <taxon>Eukaryota</taxon>
        <taxon>Metazoa</taxon>
        <taxon>Spiralia</taxon>
        <taxon>Lophotrochozoa</taxon>
        <taxon>Mollusca</taxon>
        <taxon>Bivalvia</taxon>
        <taxon>Autobranchia</taxon>
        <taxon>Pteriomorphia</taxon>
        <taxon>Arcoida</taxon>
        <taxon>Arcoidea</taxon>
        <taxon>Arcidae</taxon>
        <taxon>Tegillarca</taxon>
    </lineage>
</organism>
<evidence type="ECO:0000313" key="2">
    <source>
        <dbReference type="Proteomes" id="UP001217089"/>
    </source>
</evidence>
<name>A0ABQ9FJL7_TEGGR</name>
<protein>
    <submittedName>
        <fullName evidence="1">Uncharacterized protein</fullName>
    </submittedName>
</protein>
<dbReference type="PANTHER" id="PTHR33480">
    <property type="entry name" value="SET DOMAIN-CONTAINING PROTEIN-RELATED"/>
    <property type="match status" value="1"/>
</dbReference>
<gene>
    <name evidence="1" type="ORF">KUTeg_005688</name>
</gene>
<dbReference type="Proteomes" id="UP001217089">
    <property type="component" value="Unassembled WGS sequence"/>
</dbReference>
<accession>A0ABQ9FJL7</accession>
<sequence length="78" mass="9116">MLRENVQELYQELAKICLAQIILFNRRRSCEAQMITVQEFLNAKTGCKIDPVVRRTLTCFEQTLCDTHMRIEIVGKRG</sequence>
<evidence type="ECO:0000313" key="1">
    <source>
        <dbReference type="EMBL" id="KAJ8316742.1"/>
    </source>
</evidence>